<evidence type="ECO:0000256" key="3">
    <source>
        <dbReference type="RuleBase" id="RU367127"/>
    </source>
</evidence>
<dbReference type="PROSITE" id="PS51667">
    <property type="entry name" value="WRC"/>
    <property type="match status" value="1"/>
</dbReference>
<dbReference type="EMBL" id="JARPOI010000009">
    <property type="protein sequence ID" value="KAJ9171288.1"/>
    <property type="molecule type" value="Genomic_DNA"/>
</dbReference>
<dbReference type="PANTHER" id="PTHR31602:SF81">
    <property type="entry name" value="GROWTH-REGULATING FACTOR 9"/>
    <property type="match status" value="1"/>
</dbReference>
<evidence type="ECO:0000256" key="4">
    <source>
        <dbReference type="SAM" id="MobiDB-lite"/>
    </source>
</evidence>
<proteinExistence type="inferred from homology"/>
<keyword evidence="3" id="KW-0804">Transcription</keyword>
<comment type="similarity">
    <text evidence="3">Belongs to the GRF family.</text>
</comment>
<comment type="caution">
    <text evidence="6">The sequence shown here is derived from an EMBL/GenBank/DDBJ whole genome shotgun (WGS) entry which is preliminary data.</text>
</comment>
<dbReference type="Proteomes" id="UP001174677">
    <property type="component" value="Chromosome 9"/>
</dbReference>
<dbReference type="PANTHER" id="PTHR31602">
    <property type="entry name" value="GROWTH-REGULATING FACTOR 5"/>
    <property type="match status" value="1"/>
</dbReference>
<keyword evidence="3" id="KW-0805">Transcription regulation</keyword>
<reference evidence="6" key="1">
    <citation type="journal article" date="2023" name="Plant Biotechnol. J.">
        <title>Chromosome-level wild Hevea brasiliensis genome provides new tools for genomic-assisted breeding and valuable loci to elevate rubber yield.</title>
        <authorList>
            <person name="Cheng H."/>
            <person name="Song X."/>
            <person name="Hu Y."/>
            <person name="Wu T."/>
            <person name="Yang Q."/>
            <person name="An Z."/>
            <person name="Feng S."/>
            <person name="Deng Z."/>
            <person name="Wu W."/>
            <person name="Zeng X."/>
            <person name="Tu M."/>
            <person name="Wang X."/>
            <person name="Huang H."/>
        </authorList>
    </citation>
    <scope>NUCLEOTIDE SEQUENCE</scope>
    <source>
        <strain evidence="6">MT/VB/25A 57/8</strain>
    </source>
</reference>
<gene>
    <name evidence="6" type="ORF">P3X46_014677</name>
</gene>
<dbReference type="Pfam" id="PF08879">
    <property type="entry name" value="WRC"/>
    <property type="match status" value="1"/>
</dbReference>
<protein>
    <recommendedName>
        <fullName evidence="3">Growth-regulating factor</fullName>
    </recommendedName>
</protein>
<dbReference type="InterPro" id="IPR031137">
    <property type="entry name" value="GRF"/>
</dbReference>
<name>A0ABQ9LUR3_HEVBR</name>
<evidence type="ECO:0000259" key="5">
    <source>
        <dbReference type="PROSITE" id="PS51667"/>
    </source>
</evidence>
<keyword evidence="3" id="KW-0010">Activator</keyword>
<evidence type="ECO:0000313" key="6">
    <source>
        <dbReference type="EMBL" id="KAJ9171288.1"/>
    </source>
</evidence>
<sequence>MVESVDYIQAVSLLYASTWFYNPSSYQISDSPQEFDINKMDPEPGRCRRTDGKKWRCKKNVVSGQKYCEQHKHGGRQCSRKPVEASQTITASNATPLKNSSKTSQNPNASDCTSTTAVLSNGTHKSHKNYGNACNSVDAKIIGCTTKAVIVVSC</sequence>
<comment type="subcellular location">
    <subcellularLocation>
        <location evidence="3">Nucleus</location>
    </subcellularLocation>
</comment>
<evidence type="ECO:0000256" key="2">
    <source>
        <dbReference type="PROSITE-ProRule" id="PRU01002"/>
    </source>
</evidence>
<feature type="compositionally biased region" description="Polar residues" evidence="4">
    <location>
        <begin position="85"/>
        <end position="114"/>
    </location>
</feature>
<evidence type="ECO:0000256" key="1">
    <source>
        <dbReference type="ARBA" id="ARBA00023242"/>
    </source>
</evidence>
<evidence type="ECO:0000313" key="7">
    <source>
        <dbReference type="Proteomes" id="UP001174677"/>
    </source>
</evidence>
<feature type="domain" description="WRC" evidence="5">
    <location>
        <begin position="41"/>
        <end position="85"/>
    </location>
</feature>
<comment type="function">
    <text evidence="3">Transcription activator.</text>
</comment>
<keyword evidence="1 3" id="KW-0539">Nucleus</keyword>
<dbReference type="InterPro" id="IPR014977">
    <property type="entry name" value="WRC_dom"/>
</dbReference>
<comment type="domain">
    <text evidence="3">The QLQ domain and WRC domain may be involved in protein-protein interaction and DNA-binding, respectively.</text>
</comment>
<comment type="caution">
    <text evidence="2">Lacks conserved residue(s) required for the propagation of feature annotation.</text>
</comment>
<keyword evidence="7" id="KW-1185">Reference proteome</keyword>
<accession>A0ABQ9LUR3</accession>
<organism evidence="6 7">
    <name type="scientific">Hevea brasiliensis</name>
    <name type="common">Para rubber tree</name>
    <name type="synonym">Siphonia brasiliensis</name>
    <dbReference type="NCBI Taxonomy" id="3981"/>
    <lineage>
        <taxon>Eukaryota</taxon>
        <taxon>Viridiplantae</taxon>
        <taxon>Streptophyta</taxon>
        <taxon>Embryophyta</taxon>
        <taxon>Tracheophyta</taxon>
        <taxon>Spermatophyta</taxon>
        <taxon>Magnoliopsida</taxon>
        <taxon>eudicotyledons</taxon>
        <taxon>Gunneridae</taxon>
        <taxon>Pentapetalae</taxon>
        <taxon>rosids</taxon>
        <taxon>fabids</taxon>
        <taxon>Malpighiales</taxon>
        <taxon>Euphorbiaceae</taxon>
        <taxon>Crotonoideae</taxon>
        <taxon>Micrandreae</taxon>
        <taxon>Hevea</taxon>
    </lineage>
</organism>
<feature type="region of interest" description="Disordered" evidence="4">
    <location>
        <begin position="73"/>
        <end position="114"/>
    </location>
</feature>